<evidence type="ECO:0000256" key="2">
    <source>
        <dbReference type="PROSITE-ProRule" id="PRU00335"/>
    </source>
</evidence>
<dbReference type="SUPFAM" id="SSF46689">
    <property type="entry name" value="Homeodomain-like"/>
    <property type="match status" value="1"/>
</dbReference>
<dbReference type="InterPro" id="IPR050109">
    <property type="entry name" value="HTH-type_TetR-like_transc_reg"/>
</dbReference>
<dbReference type="Proteomes" id="UP000198939">
    <property type="component" value="Unassembled WGS sequence"/>
</dbReference>
<reference evidence="4" key="2">
    <citation type="submission" date="2016-10" db="EMBL/GenBank/DDBJ databases">
        <authorList>
            <person name="de Groot N.N."/>
        </authorList>
    </citation>
    <scope>NUCLEOTIDE SEQUENCE [LARGE SCALE GENOMIC DNA]</scope>
    <source>
        <strain evidence="4">CCBAU85039</strain>
    </source>
</reference>
<organism evidence="4 6">
    <name type="scientific">Rhizobium tibeticum</name>
    <dbReference type="NCBI Taxonomy" id="501024"/>
    <lineage>
        <taxon>Bacteria</taxon>
        <taxon>Pseudomonadati</taxon>
        <taxon>Pseudomonadota</taxon>
        <taxon>Alphaproteobacteria</taxon>
        <taxon>Hyphomicrobiales</taxon>
        <taxon>Rhizobiaceae</taxon>
        <taxon>Rhizobium/Agrobacterium group</taxon>
        <taxon>Rhizobium</taxon>
    </lineage>
</organism>
<dbReference type="Gene3D" id="1.10.357.10">
    <property type="entry name" value="Tetracycline Repressor, domain 2"/>
    <property type="match status" value="1"/>
</dbReference>
<dbReference type="STRING" id="501024.RTCCBAU85039_5868"/>
<name>A0A1H8V4W7_9HYPH</name>
<dbReference type="PANTHER" id="PTHR30055:SF119">
    <property type="entry name" value="NALC"/>
    <property type="match status" value="1"/>
</dbReference>
<keyword evidence="1 2" id="KW-0238">DNA-binding</keyword>
<reference evidence="5 7" key="3">
    <citation type="submission" date="2016-10" db="EMBL/GenBank/DDBJ databases">
        <authorList>
            <person name="Varghese N."/>
            <person name="Submissions S."/>
        </authorList>
    </citation>
    <scope>NUCLEOTIDE SEQUENCE [LARGE SCALE GENOMIC DNA]</scope>
    <source>
        <strain evidence="5 7">CGMCC 1.7071</strain>
    </source>
</reference>
<keyword evidence="7" id="KW-1185">Reference proteome</keyword>
<dbReference type="GO" id="GO:0003700">
    <property type="term" value="F:DNA-binding transcription factor activity"/>
    <property type="evidence" value="ECO:0007669"/>
    <property type="project" value="TreeGrafter"/>
</dbReference>
<dbReference type="GO" id="GO:0000976">
    <property type="term" value="F:transcription cis-regulatory region binding"/>
    <property type="evidence" value="ECO:0007669"/>
    <property type="project" value="TreeGrafter"/>
</dbReference>
<evidence type="ECO:0000313" key="5">
    <source>
        <dbReference type="EMBL" id="SEP10294.1"/>
    </source>
</evidence>
<gene>
    <name evidence="4" type="ORF">RTCCBAU85039_5868</name>
    <name evidence="5" type="ORF">SAMN05216228_10392</name>
</gene>
<evidence type="ECO:0000313" key="6">
    <source>
        <dbReference type="Proteomes" id="UP000183063"/>
    </source>
</evidence>
<evidence type="ECO:0000256" key="1">
    <source>
        <dbReference type="ARBA" id="ARBA00023125"/>
    </source>
</evidence>
<dbReference type="InterPro" id="IPR039536">
    <property type="entry name" value="TetR_C_Proteobacteria"/>
</dbReference>
<dbReference type="InterPro" id="IPR036271">
    <property type="entry name" value="Tet_transcr_reg_TetR-rel_C_sf"/>
</dbReference>
<dbReference type="EMBL" id="FNXB01000050">
    <property type="protein sequence ID" value="SEI18368.1"/>
    <property type="molecule type" value="Genomic_DNA"/>
</dbReference>
<dbReference type="EMBL" id="FOCV01000039">
    <property type="protein sequence ID" value="SEP10294.1"/>
    <property type="molecule type" value="Genomic_DNA"/>
</dbReference>
<dbReference type="PANTHER" id="PTHR30055">
    <property type="entry name" value="HTH-TYPE TRANSCRIPTIONAL REGULATOR RUTR"/>
    <property type="match status" value="1"/>
</dbReference>
<dbReference type="InterPro" id="IPR009057">
    <property type="entry name" value="Homeodomain-like_sf"/>
</dbReference>
<comment type="caution">
    <text evidence="2">Lacks conserved residue(s) required for the propagation of feature annotation.</text>
</comment>
<protein>
    <submittedName>
        <fullName evidence="4">Bacterial regulatory proteins, tetR family</fullName>
    </submittedName>
    <submittedName>
        <fullName evidence="5">Transcriptional regulator, TetR family</fullName>
    </submittedName>
</protein>
<proteinExistence type="predicted"/>
<dbReference type="Pfam" id="PF14246">
    <property type="entry name" value="TetR_C_7"/>
    <property type="match status" value="1"/>
</dbReference>
<dbReference type="PROSITE" id="PS50977">
    <property type="entry name" value="HTH_TETR_2"/>
    <property type="match status" value="1"/>
</dbReference>
<dbReference type="AlphaFoldDB" id="A0A1H8V4W7"/>
<dbReference type="Pfam" id="PF00440">
    <property type="entry name" value="TetR_N"/>
    <property type="match status" value="1"/>
</dbReference>
<sequence>MDDVIAIIGGSKRTLYRYFPSKDELFFAVVTGVADRTMEGLKVKHNRDLRQTLMTFGEGYLRTVISPDGLSLFRAVSSEAPHLPKLGERFLQDATNRVSQLLADYFEEQNQRQPAEPIGNPKLAAGQFLALVRGQIHIAALLGGPIPSEGDLVIMVSQAVETFLHGAVSRKSPIETS</sequence>
<dbReference type="Proteomes" id="UP000183063">
    <property type="component" value="Unassembled WGS sequence"/>
</dbReference>
<reference evidence="6" key="1">
    <citation type="submission" date="2016-10" db="EMBL/GenBank/DDBJ databases">
        <authorList>
            <person name="Wibberg D."/>
        </authorList>
    </citation>
    <scope>NUCLEOTIDE SEQUENCE [LARGE SCALE GENOMIC DNA]</scope>
</reference>
<dbReference type="SUPFAM" id="SSF48498">
    <property type="entry name" value="Tetracyclin repressor-like, C-terminal domain"/>
    <property type="match status" value="1"/>
</dbReference>
<evidence type="ECO:0000313" key="7">
    <source>
        <dbReference type="Proteomes" id="UP000198939"/>
    </source>
</evidence>
<evidence type="ECO:0000313" key="4">
    <source>
        <dbReference type="EMBL" id="SEI18368.1"/>
    </source>
</evidence>
<dbReference type="InterPro" id="IPR001647">
    <property type="entry name" value="HTH_TetR"/>
</dbReference>
<accession>A0A1H8V4W7</accession>
<dbReference type="Gene3D" id="1.10.10.60">
    <property type="entry name" value="Homeodomain-like"/>
    <property type="match status" value="1"/>
</dbReference>
<evidence type="ECO:0000259" key="3">
    <source>
        <dbReference type="PROSITE" id="PS50977"/>
    </source>
</evidence>
<feature type="domain" description="HTH tetR-type" evidence="3">
    <location>
        <begin position="1"/>
        <end position="37"/>
    </location>
</feature>